<dbReference type="NCBIfam" id="TIGR00684">
    <property type="entry name" value="narJ"/>
    <property type="match status" value="1"/>
</dbReference>
<evidence type="ECO:0000313" key="2">
    <source>
        <dbReference type="EMBL" id="GIO37490.1"/>
    </source>
</evidence>
<name>A0A919XW70_9BACL</name>
<dbReference type="GO" id="GO:0051131">
    <property type="term" value="P:chaperone-mediated protein complex assembly"/>
    <property type="evidence" value="ECO:0007669"/>
    <property type="project" value="InterPro"/>
</dbReference>
<dbReference type="InterPro" id="IPR003765">
    <property type="entry name" value="NO3_reductase_chaperone_NarJ"/>
</dbReference>
<evidence type="ECO:0000256" key="1">
    <source>
        <dbReference type="ARBA" id="ARBA00023063"/>
    </source>
</evidence>
<organism evidence="2 3">
    <name type="scientific">Paenibacillus antibioticophila</name>
    <dbReference type="NCBI Taxonomy" id="1274374"/>
    <lineage>
        <taxon>Bacteria</taxon>
        <taxon>Bacillati</taxon>
        <taxon>Bacillota</taxon>
        <taxon>Bacilli</taxon>
        <taxon>Bacillales</taxon>
        <taxon>Paenibacillaceae</taxon>
        <taxon>Paenibacillus</taxon>
    </lineage>
</organism>
<evidence type="ECO:0000313" key="3">
    <source>
        <dbReference type="Proteomes" id="UP000681162"/>
    </source>
</evidence>
<dbReference type="EMBL" id="BORR01000007">
    <property type="protein sequence ID" value="GIO37490.1"/>
    <property type="molecule type" value="Genomic_DNA"/>
</dbReference>
<dbReference type="GO" id="GO:0042128">
    <property type="term" value="P:nitrate assimilation"/>
    <property type="evidence" value="ECO:0007669"/>
    <property type="project" value="UniProtKB-KW"/>
</dbReference>
<dbReference type="Pfam" id="PF02613">
    <property type="entry name" value="Nitrate_red_del"/>
    <property type="match status" value="1"/>
</dbReference>
<dbReference type="RefSeq" id="WP_212939749.1">
    <property type="nucleotide sequence ID" value="NZ_BORR01000007.1"/>
</dbReference>
<keyword evidence="1" id="KW-0534">Nitrate assimilation</keyword>
<dbReference type="GO" id="GO:0016530">
    <property type="term" value="F:metallochaperone activity"/>
    <property type="evidence" value="ECO:0007669"/>
    <property type="project" value="TreeGrafter"/>
</dbReference>
<comment type="caution">
    <text evidence="2">The sequence shown here is derived from an EMBL/GenBank/DDBJ whole genome shotgun (WGS) entry which is preliminary data.</text>
</comment>
<dbReference type="PANTHER" id="PTHR43680">
    <property type="entry name" value="NITRATE REDUCTASE MOLYBDENUM COFACTOR ASSEMBLY CHAPERONE"/>
    <property type="match status" value="1"/>
</dbReference>
<dbReference type="PANTHER" id="PTHR43680:SF2">
    <property type="entry name" value="NITRATE REDUCTASE MOLYBDENUM COFACTOR ASSEMBLY CHAPERONE NARJ"/>
    <property type="match status" value="1"/>
</dbReference>
<dbReference type="AlphaFoldDB" id="A0A919XW70"/>
<dbReference type="GO" id="GO:0051082">
    <property type="term" value="F:unfolded protein binding"/>
    <property type="evidence" value="ECO:0007669"/>
    <property type="project" value="InterPro"/>
</dbReference>
<protein>
    <submittedName>
        <fullName evidence="2">Nitrate reductase molybdenum cofactor assembly chaperone</fullName>
    </submittedName>
</protein>
<dbReference type="SUPFAM" id="SSF89155">
    <property type="entry name" value="TorD-like"/>
    <property type="match status" value="1"/>
</dbReference>
<proteinExistence type="predicted"/>
<gene>
    <name evidence="2" type="primary">narJ</name>
    <name evidence="2" type="ORF">J41TS12_23510</name>
</gene>
<sequence length="220" mass="24998">MNEMTLRSSWMLFSQLLQYPDAEWQDESDDMYVNWCQWIEGEQAEEAKDLRTLAGDCLAAFAGMDAETITANYVKTFDFSKKSNLYLTYSQLGEDRERGPALLRLKQLYEEEDMVLYTDELPDYLPLVLEYVAVAKENRGIELLVSFRKALEHTRDVLHQTDSPYRHVLDAILLILDRSGVAEGSFDVSELAGSGSTPQTMGCGPMWAAAGYGQERRNPL</sequence>
<reference evidence="2 3" key="1">
    <citation type="submission" date="2021-03" db="EMBL/GenBank/DDBJ databases">
        <title>Antimicrobial resistance genes in bacteria isolated from Japanese honey, and their potential for conferring macrolide and lincosamide resistance in the American foulbrood pathogen Paenibacillus larvae.</title>
        <authorList>
            <person name="Okamoto M."/>
            <person name="Kumagai M."/>
            <person name="Kanamori H."/>
            <person name="Takamatsu D."/>
        </authorList>
    </citation>
    <scope>NUCLEOTIDE SEQUENCE [LARGE SCALE GENOMIC DNA]</scope>
    <source>
        <strain evidence="2 3">J41TS12</strain>
    </source>
</reference>
<dbReference type="InterPro" id="IPR036411">
    <property type="entry name" value="TorD-like_sf"/>
</dbReference>
<dbReference type="InterPro" id="IPR020945">
    <property type="entry name" value="DMSO/NO3_reduct_chaperone"/>
</dbReference>
<dbReference type="Proteomes" id="UP000681162">
    <property type="component" value="Unassembled WGS sequence"/>
</dbReference>
<accession>A0A919XW70</accession>
<keyword evidence="3" id="KW-1185">Reference proteome</keyword>